<gene>
    <name evidence="1" type="primary">ligA</name>
    <name evidence="1" type="ORF">K4L44_03535</name>
</gene>
<dbReference type="EC" id="6.5.1.2" evidence="1"/>
<name>A0AC61NPZ5_9BACT</name>
<dbReference type="EMBL" id="CP081303">
    <property type="protein sequence ID" value="QZE14922.1"/>
    <property type="molecule type" value="Genomic_DNA"/>
</dbReference>
<evidence type="ECO:0000313" key="2">
    <source>
        <dbReference type="Proteomes" id="UP000826212"/>
    </source>
</evidence>
<reference evidence="1" key="1">
    <citation type="submission" date="2021-08" db="EMBL/GenBank/DDBJ databases">
        <title>Novel anaerobic bacterium isolated from sea squirt in East Sea, Republic of Korea.</title>
        <authorList>
            <person name="Nguyen T.H."/>
            <person name="Li Z."/>
            <person name="Lee Y.-J."/>
            <person name="Ko J."/>
            <person name="Kim S.-G."/>
        </authorList>
    </citation>
    <scope>NUCLEOTIDE SEQUENCE</scope>
    <source>
        <strain evidence="1">KCTC 25031</strain>
    </source>
</reference>
<keyword evidence="1" id="KW-0436">Ligase</keyword>
<accession>A0AC61NPZ5</accession>
<protein>
    <submittedName>
        <fullName evidence="1">NAD-dependent DNA ligase LigA</fullName>
        <ecNumber evidence="1">6.5.1.2</ecNumber>
    </submittedName>
</protein>
<sequence length="853" mass="96259">MASIEAKNKVEKLRSEIHKHNHNYYVLNQPTIDDYDFDMLLKELEKLESQYPELKDPNSPTKRVGSDLNKEFIQKSHDYPMLSLSNTYNYTELYEFDQRIKKNIPEQFSYECELKFDGSSISLQYENGKLTQALTRGNGEVGDDVTQNVRTIKSIPLELQGDNYPDRFVIRGEILLPFKTFDRLNTQRAAEGETRFANPRNAASGTLKLQNSSIVAKRSLDAYFYDLLTEAPLKDGHYETLDQAKSWGFKISKENKKCNTIEEVIEYLEKWDKKRENLEVATDGVVIKVNSKTLQNRLGFTAKSPRWAVAYKFKAEREITTLQSVSYQVGRTGAVTPVANLTPVSLAGTTVQRASLHNADIIENLDLHLQDQVYIEKGGEIIPKIVGVEYALRKEGAAPVLFPKSCPECHTPLERNEGEAAYYCPNYLGCAPQIRGKIEHFVSRNAMNIEWLGKETIQLLYNQGLLNSVADIYRLPNRRDKIEGLETIKRDDEKHPPLMVSYERIIYAFQFGIQGISLANAKKIANNISSLKELEDITVEHIDSLSLTLKKGESSNHILRQILTFFRIPIQKQIFDTLCQGDMSNGNISLSAVIKALKIPNITDQEIAEIMDHAPFAVLLPNITLDTWKSFLPEQKAVVAFNYIRNPRVDKLISRLNQLSKISLKQKSVDNLFQAIEKSKSNTFHQLLFGLGIRFIGATAAKTLAKKFHSIESLRAASYQELLDINDIGEKMANSIRRYFEKQENIDLIDSLTTLGAPVGTSIDGEQEASISELPSTLDGLIFVISGNFGTSQRRKELGEIVEDHGGKLTSSISKKTNYLIAGDNIGPSKLEKAQALEIPIINEEGFLAMLEQ</sequence>
<dbReference type="Proteomes" id="UP000826212">
    <property type="component" value="Chromosome"/>
</dbReference>
<proteinExistence type="predicted"/>
<organism evidence="1 2">
    <name type="scientific">Halosquirtibacter laminarini</name>
    <dbReference type="NCBI Taxonomy" id="3374600"/>
    <lineage>
        <taxon>Bacteria</taxon>
        <taxon>Pseudomonadati</taxon>
        <taxon>Bacteroidota</taxon>
        <taxon>Bacteroidia</taxon>
        <taxon>Marinilabiliales</taxon>
        <taxon>Prolixibacteraceae</taxon>
        <taxon>Halosquirtibacter</taxon>
    </lineage>
</organism>
<keyword evidence="2" id="KW-1185">Reference proteome</keyword>
<evidence type="ECO:0000313" key="1">
    <source>
        <dbReference type="EMBL" id="QZE14922.1"/>
    </source>
</evidence>